<dbReference type="EMBL" id="WVIE01000017">
    <property type="protein sequence ID" value="NDJ18587.1"/>
    <property type="molecule type" value="Genomic_DNA"/>
</dbReference>
<dbReference type="GO" id="GO:0022857">
    <property type="term" value="F:transmembrane transporter activity"/>
    <property type="evidence" value="ECO:0007669"/>
    <property type="project" value="InterPro"/>
</dbReference>
<evidence type="ECO:0000313" key="9">
    <source>
        <dbReference type="EMBL" id="NDJ18587.1"/>
    </source>
</evidence>
<dbReference type="AlphaFoldDB" id="A0A8J8CNM4"/>
<keyword evidence="5 8" id="KW-0812">Transmembrane</keyword>
<feature type="transmembrane region" description="Helical" evidence="8">
    <location>
        <begin position="253"/>
        <end position="279"/>
    </location>
</feature>
<feature type="transmembrane region" description="Helical" evidence="8">
    <location>
        <begin position="291"/>
        <end position="313"/>
    </location>
</feature>
<gene>
    <name evidence="9" type="ORF">GS601_15050</name>
</gene>
<feature type="transmembrane region" description="Helical" evidence="8">
    <location>
        <begin position="108"/>
        <end position="126"/>
    </location>
</feature>
<dbReference type="SUPFAM" id="SSF81345">
    <property type="entry name" value="ABC transporter involved in vitamin B12 uptake, BtuC"/>
    <property type="match status" value="1"/>
</dbReference>
<feature type="transmembrane region" description="Helical" evidence="8">
    <location>
        <begin position="21"/>
        <end position="42"/>
    </location>
</feature>
<name>A0A8J8CNM4_9CYAN</name>
<comment type="subcellular location">
    <subcellularLocation>
        <location evidence="1">Cell membrane</location>
        <topology evidence="1">Multi-pass membrane protein</topology>
    </subcellularLocation>
</comment>
<evidence type="ECO:0000256" key="8">
    <source>
        <dbReference type="SAM" id="Phobius"/>
    </source>
</evidence>
<evidence type="ECO:0000256" key="2">
    <source>
        <dbReference type="ARBA" id="ARBA00007935"/>
    </source>
</evidence>
<evidence type="ECO:0000313" key="10">
    <source>
        <dbReference type="Proteomes" id="UP000646053"/>
    </source>
</evidence>
<evidence type="ECO:0000256" key="1">
    <source>
        <dbReference type="ARBA" id="ARBA00004651"/>
    </source>
</evidence>
<evidence type="ECO:0000256" key="5">
    <source>
        <dbReference type="ARBA" id="ARBA00022692"/>
    </source>
</evidence>
<reference evidence="9" key="1">
    <citation type="submission" date="2019-12" db="EMBL/GenBank/DDBJ databases">
        <title>High-Quality draft genome sequences of three cyanobacteria isolated from the limestone walls of the Old Cathedral of Coimbra.</title>
        <authorList>
            <person name="Tiago I."/>
            <person name="Soares F."/>
            <person name="Portugal A."/>
        </authorList>
    </citation>
    <scope>NUCLEOTIDE SEQUENCE</scope>
    <source>
        <strain evidence="9">A</strain>
    </source>
</reference>
<dbReference type="Gene3D" id="1.10.3470.10">
    <property type="entry name" value="ABC transporter involved in vitamin B12 uptake, BtuC"/>
    <property type="match status" value="1"/>
</dbReference>
<feature type="transmembrane region" description="Helical" evidence="8">
    <location>
        <begin position="132"/>
        <end position="151"/>
    </location>
</feature>
<dbReference type="GO" id="GO:0005886">
    <property type="term" value="C:plasma membrane"/>
    <property type="evidence" value="ECO:0007669"/>
    <property type="project" value="UniProtKB-SubCell"/>
</dbReference>
<comment type="similarity">
    <text evidence="2">Belongs to the binding-protein-dependent transport system permease family. FecCD subfamily.</text>
</comment>
<dbReference type="CDD" id="cd06550">
    <property type="entry name" value="TM_ABC_iron-siderophores_like"/>
    <property type="match status" value="1"/>
</dbReference>
<dbReference type="PANTHER" id="PTHR30472">
    <property type="entry name" value="FERRIC ENTEROBACTIN TRANSPORT SYSTEM PERMEASE PROTEIN"/>
    <property type="match status" value="1"/>
</dbReference>
<evidence type="ECO:0000256" key="4">
    <source>
        <dbReference type="ARBA" id="ARBA00022475"/>
    </source>
</evidence>
<accession>A0A8J8CNM4</accession>
<evidence type="ECO:0000256" key="6">
    <source>
        <dbReference type="ARBA" id="ARBA00022989"/>
    </source>
</evidence>
<dbReference type="Pfam" id="PF01032">
    <property type="entry name" value="FecCD"/>
    <property type="match status" value="1"/>
</dbReference>
<dbReference type="GO" id="GO:0033214">
    <property type="term" value="P:siderophore-iron import into cell"/>
    <property type="evidence" value="ECO:0007669"/>
    <property type="project" value="TreeGrafter"/>
</dbReference>
<proteinExistence type="inferred from homology"/>
<dbReference type="InterPro" id="IPR037294">
    <property type="entry name" value="ABC_BtuC-like"/>
</dbReference>
<dbReference type="Proteomes" id="UP000646053">
    <property type="component" value="Unassembled WGS sequence"/>
</dbReference>
<keyword evidence="3" id="KW-0813">Transport</keyword>
<comment type="caution">
    <text evidence="9">The sequence shown here is derived from an EMBL/GenBank/DDBJ whole genome shotgun (WGS) entry which is preliminary data.</text>
</comment>
<feature type="transmembrane region" description="Helical" evidence="8">
    <location>
        <begin position="78"/>
        <end position="96"/>
    </location>
</feature>
<feature type="transmembrane region" description="Helical" evidence="8">
    <location>
        <begin position="163"/>
        <end position="185"/>
    </location>
</feature>
<dbReference type="PANTHER" id="PTHR30472:SF24">
    <property type="entry name" value="FERRIC ENTEROBACTIN TRANSPORT SYSTEM PERMEASE PROTEIN FEPG"/>
    <property type="match status" value="1"/>
</dbReference>
<keyword evidence="10" id="KW-1185">Reference proteome</keyword>
<keyword evidence="4" id="KW-1003">Cell membrane</keyword>
<evidence type="ECO:0000256" key="3">
    <source>
        <dbReference type="ARBA" id="ARBA00022448"/>
    </source>
</evidence>
<dbReference type="InterPro" id="IPR000522">
    <property type="entry name" value="ABC_transptr_permease_BtuC"/>
</dbReference>
<keyword evidence="6 8" id="KW-1133">Transmembrane helix</keyword>
<evidence type="ECO:0000256" key="7">
    <source>
        <dbReference type="ARBA" id="ARBA00023136"/>
    </source>
</evidence>
<dbReference type="RefSeq" id="WP_162424109.1">
    <property type="nucleotide sequence ID" value="NZ_WVIE01000017.1"/>
</dbReference>
<dbReference type="FunFam" id="1.10.3470.10:FF:000001">
    <property type="entry name" value="Vitamin B12 ABC transporter permease BtuC"/>
    <property type="match status" value="1"/>
</dbReference>
<sequence length="346" mass="36513">MTKPWLVWRSRRFSIRLDRRVPGVMLVLALMILVVLIVSIGYGNYFLPPMEVVRALLGQKTANPDASLLVMTLRLPRAIAALEVGMGLAVAGAILQGVTRNPLAAPEIVGVQAGAGLVTVAILVLLPALPLVLLPVAAFVGGLLTALLVYLLAWNRGSTPLRLVLVGIGVAAIVTALTTLLITFGEIREVSQALVWLIGSVYGCGWEQVATLFPWLLIFLPLAWGLARELNALTLGDDIARGLGSRVEWQRGLLLLTSVALTGASVAIAGSLGFIGLMAPHLARQMVGSSHAGLIPTAALIGGLIVVAADLVGRSVFAPIELPCGVITAVLGAPYFLYLLLQHYDR</sequence>
<protein>
    <submittedName>
        <fullName evidence="9">Iron chelate uptake ABC transporter family permease subunit</fullName>
    </submittedName>
</protein>
<keyword evidence="7 8" id="KW-0472">Membrane</keyword>
<feature type="transmembrane region" description="Helical" evidence="8">
    <location>
        <begin position="320"/>
        <end position="341"/>
    </location>
</feature>
<organism evidence="9 10">
    <name type="scientific">Myxacorys almedinensis A</name>
    <dbReference type="NCBI Taxonomy" id="2690445"/>
    <lineage>
        <taxon>Bacteria</taxon>
        <taxon>Bacillati</taxon>
        <taxon>Cyanobacteriota</taxon>
        <taxon>Cyanophyceae</taxon>
        <taxon>Leptolyngbyales</taxon>
        <taxon>Leptolyngbyaceae</taxon>
        <taxon>Myxacorys</taxon>
        <taxon>Myxacorys almedinensis</taxon>
    </lineage>
</organism>